<dbReference type="InterPro" id="IPR027962">
    <property type="entry name" value="ERICH3"/>
</dbReference>
<feature type="compositionally biased region" description="Basic and acidic residues" evidence="1">
    <location>
        <begin position="461"/>
        <end position="473"/>
    </location>
</feature>
<feature type="compositionally biased region" description="Low complexity" evidence="1">
    <location>
        <begin position="1233"/>
        <end position="1242"/>
    </location>
</feature>
<feature type="region of interest" description="Disordered" evidence="1">
    <location>
        <begin position="999"/>
        <end position="1062"/>
    </location>
</feature>
<feature type="compositionally biased region" description="Basic and acidic residues" evidence="1">
    <location>
        <begin position="810"/>
        <end position="827"/>
    </location>
</feature>
<organism evidence="3 4">
    <name type="scientific">Mycteria americana</name>
    <name type="common">Wood stork</name>
    <dbReference type="NCBI Taxonomy" id="33587"/>
    <lineage>
        <taxon>Eukaryota</taxon>
        <taxon>Metazoa</taxon>
        <taxon>Chordata</taxon>
        <taxon>Craniata</taxon>
        <taxon>Vertebrata</taxon>
        <taxon>Euteleostomi</taxon>
        <taxon>Archelosauria</taxon>
        <taxon>Archosauria</taxon>
        <taxon>Dinosauria</taxon>
        <taxon>Saurischia</taxon>
        <taxon>Theropoda</taxon>
        <taxon>Coelurosauria</taxon>
        <taxon>Aves</taxon>
        <taxon>Neognathae</taxon>
        <taxon>Neoaves</taxon>
        <taxon>Aequornithes</taxon>
        <taxon>Ciconiiformes</taxon>
        <taxon>Ciconiidae</taxon>
        <taxon>Mycteria</taxon>
    </lineage>
</organism>
<dbReference type="PANTHER" id="PTHR23034">
    <property type="entry name" value="GLUTAMATE-RICH PROTEIN 3"/>
    <property type="match status" value="1"/>
</dbReference>
<feature type="compositionally biased region" description="Basic and acidic residues" evidence="1">
    <location>
        <begin position="398"/>
        <end position="416"/>
    </location>
</feature>
<feature type="region of interest" description="Disordered" evidence="1">
    <location>
        <begin position="661"/>
        <end position="788"/>
    </location>
</feature>
<feature type="compositionally biased region" description="Polar residues" evidence="1">
    <location>
        <begin position="567"/>
        <end position="576"/>
    </location>
</feature>
<feature type="region of interest" description="Disordered" evidence="1">
    <location>
        <begin position="118"/>
        <end position="157"/>
    </location>
</feature>
<proteinExistence type="predicted"/>
<feature type="compositionally biased region" description="Gly residues" evidence="1">
    <location>
        <begin position="1197"/>
        <end position="1208"/>
    </location>
</feature>
<feature type="region of interest" description="Disordered" evidence="1">
    <location>
        <begin position="398"/>
        <end position="624"/>
    </location>
</feature>
<feature type="compositionally biased region" description="Acidic residues" evidence="1">
    <location>
        <begin position="1016"/>
        <end position="1030"/>
    </location>
</feature>
<evidence type="ECO:0000256" key="1">
    <source>
        <dbReference type="SAM" id="MobiDB-lite"/>
    </source>
</evidence>
<feature type="compositionally biased region" description="Low complexity" evidence="1">
    <location>
        <begin position="855"/>
        <end position="864"/>
    </location>
</feature>
<evidence type="ECO:0000259" key="2">
    <source>
        <dbReference type="Pfam" id="PF15257"/>
    </source>
</evidence>
<dbReference type="InterPro" id="IPR048257">
    <property type="entry name" value="DUF4590"/>
</dbReference>
<feature type="compositionally biased region" description="Low complexity" evidence="1">
    <location>
        <begin position="1373"/>
        <end position="1388"/>
    </location>
</feature>
<feature type="compositionally biased region" description="Basic and acidic residues" evidence="1">
    <location>
        <begin position="1220"/>
        <end position="1232"/>
    </location>
</feature>
<dbReference type="PANTHER" id="PTHR23034:SF2">
    <property type="entry name" value="GLUTAMATE-RICH PROTEIN 3"/>
    <property type="match status" value="1"/>
</dbReference>
<feature type="region of interest" description="Disordered" evidence="1">
    <location>
        <begin position="854"/>
        <end position="962"/>
    </location>
</feature>
<gene>
    <name evidence="3" type="ORF">QYF61_012989</name>
</gene>
<feature type="region of interest" description="Disordered" evidence="1">
    <location>
        <begin position="1131"/>
        <end position="1243"/>
    </location>
</feature>
<feature type="compositionally biased region" description="Basic and acidic residues" evidence="1">
    <location>
        <begin position="726"/>
        <end position="739"/>
    </location>
</feature>
<feature type="compositionally biased region" description="Basic and acidic residues" evidence="1">
    <location>
        <begin position="1520"/>
        <end position="1529"/>
    </location>
</feature>
<keyword evidence="4" id="KW-1185">Reference proteome</keyword>
<feature type="compositionally biased region" description="Acidic residues" evidence="1">
    <location>
        <begin position="930"/>
        <end position="948"/>
    </location>
</feature>
<feature type="compositionally biased region" description="Low complexity" evidence="1">
    <location>
        <begin position="1270"/>
        <end position="1280"/>
    </location>
</feature>
<sequence length="1552" mass="163841">MSGPQPRFLATYNSLTDKHLVGYFSNSRIRRHLRRSGLLHYICLRQISRSGRIISEKEYRLNAMRKDHQRYVQECLARAIFHKVLDMERHHQLEIKRKRDNSVRKERVQKIKRAPGLVVDDSGRRPSHQRRPKEPAFSKMTSWRPSTAPGNMQHPRRLQPLRSCAAVGSVPKTSSCKQKCHALENDQQFASGGERSGLRLMNSMEYVTGMSPYQLPVINNVVIPVPPPPLQKGDKSVNAVRNGMPRGRRFRPTTAPNGLEQLLTKNSGGFPKPSLRSNAFVTMVFLGKRVHLSHDDTDYREEIKVYQQHCGGENLCVYKGNLLEGETFQFVSKRHHGFPFSLTFFLNGMQVDRLSCCCEYKHQKRSRLGGRHGYFGFLNVEGASPCYRCIIAMGLDKKPSPPKRKMEDHEEKHVGSWRDGVCSEPSKSGVEQKSSKDSVLVILPGHEASVETIEDTMETGQEYRKEERKKLSDQESEDHQEDTGKNEYDEDFEADEEVNEEGQTGDQMNGMSKSSSDDKPHNLDYEKESKNSSQKALQASDSEKDESDGYSDSGSEDDKQDRRPARSLSSISTQYSSEDDSRAEMMKDNAKGKEEYTIERASDNAARAHYGNENEENKLLGMEENQDTFALEKEGIDEADLTADLTAREDTGTFHENIVAIRHQSPEVNGELKQTGSVGSDVGEDGEKNASTRRDGGEESLLVPLESNRTEAEDSSEESPQPDKGGVFEDCKPVQEEIAKTIGNDHPLNSEPEPSDSRADEEEENVTSTERGANEASDGAFLAEGTRTLDVQKAAEQVVREGQMVGERQALEKEDFVAEGGDARAEEAGGEMARAGDLPPKEDTVAVLQAEGQLAVEESAPEESAMAEDPRGEGTGKGMESGAEAALGEQEVLMEGTESEAALGQQAPGGEEPSGAGALLGREADGAVSEGEEVAGEVSEGEEAVEEASEGKEAVGATGPPVREVVGETVSEAEEAAEEAGFAGKGIVAGAVSEGEEAVEDASLTEEGIAGVVGPEGEESVEEAVSEGEEAVEKPGALLETLGDTKVCTGEATPGGEGFVKPNEFSQLEASGEERVEMGKAAIGAATSETGRASEVGGSCLLRAEDATEESVEPGKGPVLQVAPGLEALVHAGGDPVSEGSSQLEETTTAEEEEGSAEALLSGNPSLGSKAKTEGAMEENPDGRVMGVSAEIARAESGGGEEVAGGAAGPRELAAGMEGSLERAEERGEERPPGAGAVGEAAPPAPELCVSRAGEAGAVAGAAAGGPAGRGALAEAAAGEPTPVGEAARQEVVAGDGGVGDGAVAQEGVTGAAWGAQSGTGAAAAEGVSAEERGAAGEPGRDREGAADGAVACGRGVNQEAVLGCEGRGPVPAGAEGQGEAEWEWGTARRVSPWHGEPRGAMSLGEQPIAETSPSTPTHGDGGAEPRGRGSAGGEGLCPGTQPRLAAPGTGAVGGKDGPQEGTEQAGVKAEGEQPGLCENRREREVAGVSESAWSASVAREQRKDSPIGGSPGALGAADAGERSGRPREAVVNPDAVVVPSVQPQDGEETLL</sequence>
<name>A0AAN7RTI4_MYCAM</name>
<feature type="region of interest" description="Disordered" evidence="1">
    <location>
        <begin position="810"/>
        <end position="839"/>
    </location>
</feature>
<reference evidence="3 4" key="1">
    <citation type="journal article" date="2023" name="J. Hered.">
        <title>Chromosome-level genome of the wood stork (Mycteria americana) provides insight into avian chromosome evolution.</title>
        <authorList>
            <person name="Flamio R. Jr."/>
            <person name="Ramstad K.M."/>
        </authorList>
    </citation>
    <scope>NUCLEOTIDE SEQUENCE [LARGE SCALE GENOMIC DNA]</scope>
    <source>
        <strain evidence="3">JAX WOST 10</strain>
    </source>
</reference>
<feature type="region of interest" description="Disordered" evidence="1">
    <location>
        <begin position="1364"/>
        <end position="1552"/>
    </location>
</feature>
<feature type="compositionally biased region" description="Acidic residues" evidence="1">
    <location>
        <begin position="488"/>
        <end position="500"/>
    </location>
</feature>
<feature type="compositionally biased region" description="Basic and acidic residues" evidence="1">
    <location>
        <begin position="579"/>
        <end position="602"/>
    </location>
</feature>
<feature type="domain" description="DUF4590" evidence="2">
    <location>
        <begin position="291"/>
        <end position="403"/>
    </location>
</feature>
<feature type="region of interest" description="Disordered" evidence="1">
    <location>
        <begin position="1317"/>
        <end position="1348"/>
    </location>
</feature>
<evidence type="ECO:0000313" key="4">
    <source>
        <dbReference type="Proteomes" id="UP001333110"/>
    </source>
</evidence>
<feature type="compositionally biased region" description="Polar residues" evidence="1">
    <location>
        <begin position="139"/>
        <end position="150"/>
    </location>
</feature>
<feature type="compositionally biased region" description="Polar residues" evidence="1">
    <location>
        <begin position="502"/>
        <end position="514"/>
    </location>
</feature>
<feature type="compositionally biased region" description="Basic and acidic residues" evidence="1">
    <location>
        <begin position="685"/>
        <end position="697"/>
    </location>
</feature>
<dbReference type="Pfam" id="PF15257">
    <property type="entry name" value="DUF4590"/>
    <property type="match status" value="1"/>
</dbReference>
<feature type="compositionally biased region" description="Low complexity" evidence="1">
    <location>
        <begin position="1530"/>
        <end position="1542"/>
    </location>
</feature>
<feature type="compositionally biased region" description="Basic and acidic residues" evidence="1">
    <location>
        <begin position="515"/>
        <end position="530"/>
    </location>
</feature>
<feature type="compositionally biased region" description="Low complexity" evidence="1">
    <location>
        <begin position="908"/>
        <end position="929"/>
    </location>
</feature>
<feature type="compositionally biased region" description="Basic and acidic residues" evidence="1">
    <location>
        <begin position="1330"/>
        <end position="1346"/>
    </location>
</feature>
<comment type="caution">
    <text evidence="3">The sequence shown here is derived from an EMBL/GenBank/DDBJ whole genome shotgun (WGS) entry which is preliminary data.</text>
</comment>
<dbReference type="EMBL" id="JAUNZN010000006">
    <property type="protein sequence ID" value="KAK4819844.1"/>
    <property type="molecule type" value="Genomic_DNA"/>
</dbReference>
<accession>A0AAN7RTI4</accession>
<protein>
    <recommendedName>
        <fullName evidence="2">DUF4590 domain-containing protein</fullName>
    </recommendedName>
</protein>
<evidence type="ECO:0000313" key="3">
    <source>
        <dbReference type="EMBL" id="KAK4819844.1"/>
    </source>
</evidence>
<dbReference type="Proteomes" id="UP001333110">
    <property type="component" value="Unassembled WGS sequence"/>
</dbReference>
<feature type="region of interest" description="Disordered" evidence="1">
    <location>
        <begin position="1261"/>
        <end position="1290"/>
    </location>
</feature>